<organism evidence="3 4">
    <name type="scientific">Elysia chlorotica</name>
    <name type="common">Eastern emerald elysia</name>
    <name type="synonym">Sea slug</name>
    <dbReference type="NCBI Taxonomy" id="188477"/>
    <lineage>
        <taxon>Eukaryota</taxon>
        <taxon>Metazoa</taxon>
        <taxon>Spiralia</taxon>
        <taxon>Lophotrochozoa</taxon>
        <taxon>Mollusca</taxon>
        <taxon>Gastropoda</taxon>
        <taxon>Heterobranchia</taxon>
        <taxon>Euthyneura</taxon>
        <taxon>Panpulmonata</taxon>
        <taxon>Sacoglossa</taxon>
        <taxon>Placobranchoidea</taxon>
        <taxon>Plakobranchidae</taxon>
        <taxon>Elysia</taxon>
    </lineage>
</organism>
<feature type="chain" id="PRO_5019415094" evidence="2">
    <location>
        <begin position="23"/>
        <end position="268"/>
    </location>
</feature>
<evidence type="ECO:0000256" key="1">
    <source>
        <dbReference type="SAM" id="Phobius"/>
    </source>
</evidence>
<dbReference type="EMBL" id="RQTK01000295">
    <property type="protein sequence ID" value="RUS82251.1"/>
    <property type="molecule type" value="Genomic_DNA"/>
</dbReference>
<evidence type="ECO:0000313" key="4">
    <source>
        <dbReference type="Proteomes" id="UP000271974"/>
    </source>
</evidence>
<keyword evidence="2" id="KW-0732">Signal</keyword>
<keyword evidence="4" id="KW-1185">Reference proteome</keyword>
<feature type="signal peptide" evidence="2">
    <location>
        <begin position="1"/>
        <end position="22"/>
    </location>
</feature>
<keyword evidence="1" id="KW-1133">Transmembrane helix</keyword>
<dbReference type="AlphaFoldDB" id="A0A433TL72"/>
<comment type="caution">
    <text evidence="3">The sequence shown here is derived from an EMBL/GenBank/DDBJ whole genome shotgun (WGS) entry which is preliminary data.</text>
</comment>
<gene>
    <name evidence="3" type="ORF">EGW08_009989</name>
</gene>
<keyword evidence="1" id="KW-0472">Membrane</keyword>
<keyword evidence="1" id="KW-0812">Transmembrane</keyword>
<protein>
    <submittedName>
        <fullName evidence="3">Uncharacterized protein</fullName>
    </submittedName>
</protein>
<proteinExistence type="predicted"/>
<dbReference type="Proteomes" id="UP000271974">
    <property type="component" value="Unassembled WGS sequence"/>
</dbReference>
<reference evidence="3 4" key="1">
    <citation type="submission" date="2019-01" db="EMBL/GenBank/DDBJ databases">
        <title>A draft genome assembly of the solar-powered sea slug Elysia chlorotica.</title>
        <authorList>
            <person name="Cai H."/>
            <person name="Li Q."/>
            <person name="Fang X."/>
            <person name="Li J."/>
            <person name="Curtis N.E."/>
            <person name="Altenburger A."/>
            <person name="Shibata T."/>
            <person name="Feng M."/>
            <person name="Maeda T."/>
            <person name="Schwartz J.A."/>
            <person name="Shigenobu S."/>
            <person name="Lundholm N."/>
            <person name="Nishiyama T."/>
            <person name="Yang H."/>
            <person name="Hasebe M."/>
            <person name="Li S."/>
            <person name="Pierce S.K."/>
            <person name="Wang J."/>
        </authorList>
    </citation>
    <scope>NUCLEOTIDE SEQUENCE [LARGE SCALE GENOMIC DNA]</scope>
    <source>
        <strain evidence="3">EC2010</strain>
        <tissue evidence="3">Whole organism of an adult</tissue>
    </source>
</reference>
<feature type="transmembrane region" description="Helical" evidence="1">
    <location>
        <begin position="247"/>
        <end position="267"/>
    </location>
</feature>
<name>A0A433TL72_ELYCH</name>
<evidence type="ECO:0000256" key="2">
    <source>
        <dbReference type="SAM" id="SignalP"/>
    </source>
</evidence>
<accession>A0A433TL72</accession>
<sequence>MMLPTLIIFLLAGLQLYSPVSCQSVAQNCLNAQIRDNLQNVGGVDDNIVNSNNILNIDRNNNNNIRNNNVNENNANENIDNLQRAEDVTIAAFESICRNYDNYITCFEGRLPLSNQPADRFLQLVFTRGNMEVAYQGLCTLDLQDLRNVIRCVLSTAEVRRCYNNFNRGVNQVVNLINQNQLPAVTLQELACNVSVGRYRCETAVYAQCDPAAGRIMRDFFYAGVTDACRRETGVTSRYTAKFGGSAQIAASGVLLLCCFIFASLSFS</sequence>
<evidence type="ECO:0000313" key="3">
    <source>
        <dbReference type="EMBL" id="RUS82251.1"/>
    </source>
</evidence>
<dbReference type="OrthoDB" id="6071729at2759"/>